<evidence type="ECO:0000313" key="2">
    <source>
        <dbReference type="EMBL" id="KAG6427427.1"/>
    </source>
</evidence>
<gene>
    <name evidence="2" type="ORF">SASPL_111672</name>
</gene>
<dbReference type="EMBL" id="PNBA02000004">
    <property type="protein sequence ID" value="KAG6427427.1"/>
    <property type="molecule type" value="Genomic_DNA"/>
</dbReference>
<comment type="caution">
    <text evidence="2">The sequence shown here is derived from an EMBL/GenBank/DDBJ whole genome shotgun (WGS) entry which is preliminary data.</text>
</comment>
<feature type="chain" id="PRO_5036477558" evidence="1">
    <location>
        <begin position="20"/>
        <end position="194"/>
    </location>
</feature>
<keyword evidence="1" id="KW-0732">Signal</keyword>
<reference evidence="2" key="1">
    <citation type="submission" date="2018-01" db="EMBL/GenBank/DDBJ databases">
        <authorList>
            <person name="Mao J.F."/>
        </authorList>
    </citation>
    <scope>NUCLEOTIDE SEQUENCE</scope>
    <source>
        <strain evidence="2">Huo1</strain>
        <tissue evidence="2">Leaf</tissue>
    </source>
</reference>
<organism evidence="2">
    <name type="scientific">Salvia splendens</name>
    <name type="common">Scarlet sage</name>
    <dbReference type="NCBI Taxonomy" id="180675"/>
    <lineage>
        <taxon>Eukaryota</taxon>
        <taxon>Viridiplantae</taxon>
        <taxon>Streptophyta</taxon>
        <taxon>Embryophyta</taxon>
        <taxon>Tracheophyta</taxon>
        <taxon>Spermatophyta</taxon>
        <taxon>Magnoliopsida</taxon>
        <taxon>eudicotyledons</taxon>
        <taxon>Gunneridae</taxon>
        <taxon>Pentapetalae</taxon>
        <taxon>asterids</taxon>
        <taxon>lamiids</taxon>
        <taxon>Lamiales</taxon>
        <taxon>Lamiaceae</taxon>
        <taxon>Nepetoideae</taxon>
        <taxon>Mentheae</taxon>
        <taxon>Salviinae</taxon>
        <taxon>Salvia</taxon>
        <taxon>Salvia subgen. Calosphace</taxon>
        <taxon>core Calosphace</taxon>
    </lineage>
</organism>
<feature type="signal peptide" evidence="1">
    <location>
        <begin position="1"/>
        <end position="19"/>
    </location>
</feature>
<proteinExistence type="predicted"/>
<evidence type="ECO:0000313" key="3">
    <source>
        <dbReference type="Proteomes" id="UP000298416"/>
    </source>
</evidence>
<name>A0A8X9A2L1_SALSN</name>
<evidence type="ECO:0000256" key="1">
    <source>
        <dbReference type="SAM" id="SignalP"/>
    </source>
</evidence>
<protein>
    <submittedName>
        <fullName evidence="2">Uncharacterized protein</fullName>
    </submittedName>
</protein>
<keyword evidence="3" id="KW-1185">Reference proteome</keyword>
<accession>A0A8X9A2L1</accession>
<sequence>MRRRLLILISSTSWKLTSIACLQDFFYGLDINMEKVEDVLLHQKLLASAKDPDNQPVFHIRFLENFCTGDDDFEGEQISSALPASFLDDSVNNGVHLSNDRNSGGDYETFSKLEDLNQDVRKDSNDVNKEISLEGFALRRWLKDELIILIQDLEMKETKFMRLGRNKIVDDKFAKNDPTTILQTEKLHAQLFCY</sequence>
<dbReference type="Proteomes" id="UP000298416">
    <property type="component" value="Unassembled WGS sequence"/>
</dbReference>
<dbReference type="AlphaFoldDB" id="A0A8X9A2L1"/>
<reference evidence="2" key="2">
    <citation type="submission" date="2020-08" db="EMBL/GenBank/DDBJ databases">
        <title>Plant Genome Project.</title>
        <authorList>
            <person name="Zhang R.-G."/>
        </authorList>
    </citation>
    <scope>NUCLEOTIDE SEQUENCE</scope>
    <source>
        <strain evidence="2">Huo1</strain>
        <tissue evidence="2">Leaf</tissue>
    </source>
</reference>